<organism evidence="1 2">
    <name type="scientific">Pseudomonas putida</name>
    <name type="common">Arthrobacter siderocapsulatus</name>
    <dbReference type="NCBI Taxonomy" id="303"/>
    <lineage>
        <taxon>Bacteria</taxon>
        <taxon>Pseudomonadati</taxon>
        <taxon>Pseudomonadota</taxon>
        <taxon>Gammaproteobacteria</taxon>
        <taxon>Pseudomonadales</taxon>
        <taxon>Pseudomonadaceae</taxon>
        <taxon>Pseudomonas</taxon>
    </lineage>
</organism>
<dbReference type="Pfam" id="PF17164">
    <property type="entry name" value="DUF5122"/>
    <property type="match status" value="2"/>
</dbReference>
<dbReference type="NCBIfam" id="TIGR02608">
    <property type="entry name" value="delta_60_rpt"/>
    <property type="match status" value="5"/>
</dbReference>
<protein>
    <recommendedName>
        <fullName evidence="3">Delta-60 repeat domain-containing protein</fullName>
    </recommendedName>
</protein>
<evidence type="ECO:0000313" key="2">
    <source>
        <dbReference type="Proteomes" id="UP000186736"/>
    </source>
</evidence>
<name>A0A1Q9RBE7_PSEPU</name>
<dbReference type="Gene3D" id="2.80.10.50">
    <property type="match status" value="2"/>
</dbReference>
<dbReference type="AlphaFoldDB" id="A0A1Q9RBE7"/>
<dbReference type="InterPro" id="IPR011041">
    <property type="entry name" value="Quinoprot_gluc/sorb_DH_b-prop"/>
</dbReference>
<evidence type="ECO:0008006" key="3">
    <source>
        <dbReference type="Google" id="ProtNLM"/>
    </source>
</evidence>
<sequence>MNAPQATRNPGDLDVDFGFSGRAPFPPAMRSGKSKLLGDRRILSACSDTVTPIITMARHLWTGDLDVSYGPSGLVHIPLPEGPAPNTANLVELLVLPDDSALVYGALGTMGEHLSFVFRVLPNGELDRAFGMDGFCILDFGGQSDLVTALELLDDGKIMACVISHRTTAPAFHGSYLVRLDNGVVDTTFGENGMGYVEASNHPLRHLAVSADGGYVLAGHSNDLSKAEFRQYHADGSPDLGFGENGQVLLPLPPGQAEIHQVKVQADGKIVGVGMANVGFGNHTLTARLNPDGSMDSTFNSGEPKIMVFQGHETRSTGVDFLPDGRIVTAGYTTDPIDVILMRMEPNGMMDMSFGINGQVISDLGGQETCEGMEIQGDGKILASGRRITDLPFNHLFLARYLG</sequence>
<dbReference type="RefSeq" id="WP_075801457.1">
    <property type="nucleotide sequence ID" value="NZ_MKZO01000004.1"/>
</dbReference>
<dbReference type="EMBL" id="MKZO01000004">
    <property type="protein sequence ID" value="OLS64632.1"/>
    <property type="molecule type" value="Genomic_DNA"/>
</dbReference>
<reference evidence="1 2" key="1">
    <citation type="submission" date="2016-10" db="EMBL/GenBank/DDBJ databases">
        <title>Genome Sequence of Pseudomonas putida GM4FR.</title>
        <authorList>
            <person name="Poehlein A."/>
            <person name="Wemheuer F."/>
            <person name="Hollensteiner J."/>
            <person name="Wemheuer B."/>
        </authorList>
    </citation>
    <scope>NUCLEOTIDE SEQUENCE [LARGE SCALE GENOMIC DNA]</scope>
    <source>
        <strain evidence="1 2">GM4FR</strain>
    </source>
</reference>
<accession>A0A1Q9RBE7</accession>
<dbReference type="SUPFAM" id="SSF50952">
    <property type="entry name" value="Soluble quinoprotein glucose dehydrogenase"/>
    <property type="match status" value="1"/>
</dbReference>
<dbReference type="InterPro" id="IPR013431">
    <property type="entry name" value="Delta_60_rpt"/>
</dbReference>
<gene>
    <name evidence="1" type="ORF">PSEMO_03600</name>
</gene>
<comment type="caution">
    <text evidence="1">The sequence shown here is derived from an EMBL/GenBank/DDBJ whole genome shotgun (WGS) entry which is preliminary data.</text>
</comment>
<evidence type="ECO:0000313" key="1">
    <source>
        <dbReference type="EMBL" id="OLS64632.1"/>
    </source>
</evidence>
<dbReference type="Proteomes" id="UP000186736">
    <property type="component" value="Unassembled WGS sequence"/>
</dbReference>
<proteinExistence type="predicted"/>